<dbReference type="AlphaFoldDB" id="A0A640USZ0"/>
<dbReference type="EMBL" id="BLIR01000001">
    <property type="protein sequence ID" value="GFE38494.1"/>
    <property type="molecule type" value="Genomic_DNA"/>
</dbReference>
<proteinExistence type="predicted"/>
<evidence type="ECO:0000256" key="1">
    <source>
        <dbReference type="SAM" id="MobiDB-lite"/>
    </source>
</evidence>
<evidence type="ECO:0000313" key="2">
    <source>
        <dbReference type="EMBL" id="GFE38494.1"/>
    </source>
</evidence>
<evidence type="ECO:0008006" key="4">
    <source>
        <dbReference type="Google" id="ProtNLM"/>
    </source>
</evidence>
<organism evidence="2 3">
    <name type="scientific">Streptomyces tubercidicus</name>
    <dbReference type="NCBI Taxonomy" id="47759"/>
    <lineage>
        <taxon>Bacteria</taxon>
        <taxon>Bacillati</taxon>
        <taxon>Actinomycetota</taxon>
        <taxon>Actinomycetes</taxon>
        <taxon>Kitasatosporales</taxon>
        <taxon>Streptomycetaceae</taxon>
        <taxon>Streptomyces</taxon>
    </lineage>
</organism>
<sequence length="87" mass="9103">MDGRRQALRTPRAQAPCAEGHPAGPDPACPGGEIKAGVDPVEVARRAGHSIAVLWKFYAKILHGQEHRANQLIGDALGAPEESATTG</sequence>
<dbReference type="Proteomes" id="UP000431826">
    <property type="component" value="Unassembled WGS sequence"/>
</dbReference>
<protein>
    <recommendedName>
        <fullName evidence="4">Integrase</fullName>
    </recommendedName>
</protein>
<accession>A0A640USZ0</accession>
<name>A0A640USZ0_9ACTN</name>
<evidence type="ECO:0000313" key="3">
    <source>
        <dbReference type="Proteomes" id="UP000431826"/>
    </source>
</evidence>
<feature type="region of interest" description="Disordered" evidence="1">
    <location>
        <begin position="1"/>
        <end position="30"/>
    </location>
</feature>
<keyword evidence="3" id="KW-1185">Reference proteome</keyword>
<gene>
    <name evidence="2" type="ORF">Stube_31670</name>
</gene>
<comment type="caution">
    <text evidence="2">The sequence shown here is derived from an EMBL/GenBank/DDBJ whole genome shotgun (WGS) entry which is preliminary data.</text>
</comment>
<reference evidence="2 3" key="1">
    <citation type="submission" date="2019-12" db="EMBL/GenBank/DDBJ databases">
        <title>Whole genome shotgun sequence of Streptomyces tubercidicus NBRC 13090.</title>
        <authorList>
            <person name="Ichikawa N."/>
            <person name="Kimura A."/>
            <person name="Kitahashi Y."/>
            <person name="Komaki H."/>
            <person name="Tamura T."/>
        </authorList>
    </citation>
    <scope>NUCLEOTIDE SEQUENCE [LARGE SCALE GENOMIC DNA]</scope>
    <source>
        <strain evidence="2 3">NBRC 13090</strain>
    </source>
</reference>